<dbReference type="Proteomes" id="UP000693946">
    <property type="component" value="Linkage Group LG9"/>
</dbReference>
<organism evidence="1 2">
    <name type="scientific">Solea senegalensis</name>
    <name type="common">Senegalese sole</name>
    <dbReference type="NCBI Taxonomy" id="28829"/>
    <lineage>
        <taxon>Eukaryota</taxon>
        <taxon>Metazoa</taxon>
        <taxon>Chordata</taxon>
        <taxon>Craniata</taxon>
        <taxon>Vertebrata</taxon>
        <taxon>Euteleostomi</taxon>
        <taxon>Actinopterygii</taxon>
        <taxon>Neopterygii</taxon>
        <taxon>Teleostei</taxon>
        <taxon>Neoteleostei</taxon>
        <taxon>Acanthomorphata</taxon>
        <taxon>Carangaria</taxon>
        <taxon>Pleuronectiformes</taxon>
        <taxon>Pleuronectoidei</taxon>
        <taxon>Soleidae</taxon>
        <taxon>Solea</taxon>
    </lineage>
</organism>
<accession>A0AAV6PU63</accession>
<dbReference type="AlphaFoldDB" id="A0AAV6PU63"/>
<gene>
    <name evidence="1" type="ORF">JOB18_044463</name>
</gene>
<comment type="caution">
    <text evidence="1">The sequence shown here is derived from an EMBL/GenBank/DDBJ whole genome shotgun (WGS) entry which is preliminary data.</text>
</comment>
<proteinExistence type="predicted"/>
<reference evidence="1 2" key="1">
    <citation type="journal article" date="2021" name="Sci. Rep.">
        <title>Chromosome anchoring in Senegalese sole (Solea senegalensis) reveals sex-associated markers and genome rearrangements in flatfish.</title>
        <authorList>
            <person name="Guerrero-Cozar I."/>
            <person name="Gomez-Garrido J."/>
            <person name="Berbel C."/>
            <person name="Martinez-Blanch J.F."/>
            <person name="Alioto T."/>
            <person name="Claros M.G."/>
            <person name="Gagnaire P.A."/>
            <person name="Manchado M."/>
        </authorList>
    </citation>
    <scope>NUCLEOTIDE SEQUENCE [LARGE SCALE GENOMIC DNA]</scope>
    <source>
        <strain evidence="1">Sse05_10M</strain>
    </source>
</reference>
<protein>
    <submittedName>
        <fullName evidence="1">Uncharacterized protein</fullName>
    </submittedName>
</protein>
<name>A0AAV6PU63_SOLSE</name>
<evidence type="ECO:0000313" key="2">
    <source>
        <dbReference type="Proteomes" id="UP000693946"/>
    </source>
</evidence>
<sequence length="66" mass="7298">MPRTNCHETEATAVVCLLGKCLTCSRYEVLKHVQAGPSQSDAITRPESHCVPHWWSRKCSVPTGFG</sequence>
<evidence type="ECO:0000313" key="1">
    <source>
        <dbReference type="EMBL" id="KAG7476069.1"/>
    </source>
</evidence>
<dbReference type="EMBL" id="JAGKHQ010000021">
    <property type="protein sequence ID" value="KAG7476069.1"/>
    <property type="molecule type" value="Genomic_DNA"/>
</dbReference>
<keyword evidence="2" id="KW-1185">Reference proteome</keyword>